<dbReference type="Pfam" id="PF00578">
    <property type="entry name" value="AhpC-TSA"/>
    <property type="match status" value="1"/>
</dbReference>
<dbReference type="Gene3D" id="2.60.120.260">
    <property type="entry name" value="Galactose-binding domain-like"/>
    <property type="match status" value="1"/>
</dbReference>
<keyword evidence="1" id="KW-1133">Transmembrane helix</keyword>
<dbReference type="PANTHER" id="PTHR42852">
    <property type="entry name" value="THIOL:DISULFIDE INTERCHANGE PROTEIN DSBE"/>
    <property type="match status" value="1"/>
</dbReference>
<dbReference type="EMBL" id="LBWR01000001">
    <property type="protein sequence ID" value="KKR12995.1"/>
    <property type="molecule type" value="Genomic_DNA"/>
</dbReference>
<dbReference type="PANTHER" id="PTHR42852:SF13">
    <property type="entry name" value="PROTEIN DIPZ"/>
    <property type="match status" value="1"/>
</dbReference>
<dbReference type="Pfam" id="PF17991">
    <property type="entry name" value="Thioredoxin_10"/>
    <property type="match status" value="1"/>
</dbReference>
<dbReference type="InterPro" id="IPR041017">
    <property type="entry name" value="Thioredoxin_10"/>
</dbReference>
<dbReference type="PATRIC" id="fig|1619013.3.peg.557"/>
<evidence type="ECO:0000256" key="1">
    <source>
        <dbReference type="SAM" id="Phobius"/>
    </source>
</evidence>
<accession>A0A0G0QRI3</accession>
<evidence type="ECO:0000313" key="4">
    <source>
        <dbReference type="Proteomes" id="UP000034665"/>
    </source>
</evidence>
<dbReference type="AlphaFoldDB" id="A0A0G0QRI3"/>
<dbReference type="Gene3D" id="3.40.30.10">
    <property type="entry name" value="Glutaredoxin"/>
    <property type="match status" value="1"/>
</dbReference>
<dbReference type="InterPro" id="IPR000866">
    <property type="entry name" value="AhpC/TSA"/>
</dbReference>
<evidence type="ECO:0000259" key="2">
    <source>
        <dbReference type="PROSITE" id="PS51352"/>
    </source>
</evidence>
<dbReference type="InterPro" id="IPR050553">
    <property type="entry name" value="Thioredoxin_ResA/DsbE_sf"/>
</dbReference>
<dbReference type="STRING" id="1619013.UT41_C0001G0539"/>
<proteinExistence type="predicted"/>
<gene>
    <name evidence="3" type="ORF">UT41_C0001G0539</name>
</gene>
<organism evidence="3 4">
    <name type="scientific">Candidatus Wolfebacteria bacterium GW2011_GWC2_39_22</name>
    <dbReference type="NCBI Taxonomy" id="1619013"/>
    <lineage>
        <taxon>Bacteria</taxon>
        <taxon>Candidatus Wolfeibacteriota</taxon>
    </lineage>
</organism>
<keyword evidence="1" id="KW-0812">Transmembrane</keyword>
<dbReference type="Proteomes" id="UP000034665">
    <property type="component" value="Unassembled WGS sequence"/>
</dbReference>
<sequence>MEDRTRKIILVIVVAVIAATIGYFELQKPKRIGTTGTEIEVPAVLTLSTTTQEISPQVATSGVPMAVAPTKEVVKQASIRSADRSPIQREKALQYDRIKELMNPGKFINTNPFMLADLAGKKVILIDFWTYSCINCQRTTPYLNAWYEKYKDQGLVIVGVHTPEFGFEKVYENVVKATQNAGIQYPVVQDNEYGTWNAYANRFWPRKYLIDIDGFIIYDHIGEGDYDGTERAIQKALEERQKAFGMSGSIASGAVSPEGVVDMSTSGVKSPEVYFGALRNATLANGTAGLVGVQMLEVPETVSLNRLYLGGDWYFDGEFARAEKSGAKIIYRYSAKNIYFVARSNEGVTIKVTRDGQVLGANAGRDMDTNGTVRIQEDRLYELVNGEEYGEHVLEIEVLEPGLEAYTFTFG</sequence>
<keyword evidence="1" id="KW-0472">Membrane</keyword>
<evidence type="ECO:0000313" key="3">
    <source>
        <dbReference type="EMBL" id="KKR12995.1"/>
    </source>
</evidence>
<dbReference type="InterPro" id="IPR036249">
    <property type="entry name" value="Thioredoxin-like_sf"/>
</dbReference>
<comment type="caution">
    <text evidence="3">The sequence shown here is derived from an EMBL/GenBank/DDBJ whole genome shotgun (WGS) entry which is preliminary data.</text>
</comment>
<reference evidence="3 4" key="1">
    <citation type="journal article" date="2015" name="Nature">
        <title>rRNA introns, odd ribosomes, and small enigmatic genomes across a large radiation of phyla.</title>
        <authorList>
            <person name="Brown C.T."/>
            <person name="Hug L.A."/>
            <person name="Thomas B.C."/>
            <person name="Sharon I."/>
            <person name="Castelle C.J."/>
            <person name="Singh A."/>
            <person name="Wilkins M.J."/>
            <person name="Williams K.H."/>
            <person name="Banfield J.F."/>
        </authorList>
    </citation>
    <scope>NUCLEOTIDE SEQUENCE [LARGE SCALE GENOMIC DNA]</scope>
</reference>
<dbReference type="InterPro" id="IPR013766">
    <property type="entry name" value="Thioredoxin_domain"/>
</dbReference>
<dbReference type="SUPFAM" id="SSF52833">
    <property type="entry name" value="Thioredoxin-like"/>
    <property type="match status" value="1"/>
</dbReference>
<feature type="domain" description="Thioredoxin" evidence="2">
    <location>
        <begin position="79"/>
        <end position="238"/>
    </location>
</feature>
<name>A0A0G0QRI3_9BACT</name>
<dbReference type="PROSITE" id="PS51352">
    <property type="entry name" value="THIOREDOXIN_2"/>
    <property type="match status" value="1"/>
</dbReference>
<feature type="transmembrane region" description="Helical" evidence="1">
    <location>
        <begin position="7"/>
        <end position="24"/>
    </location>
</feature>
<protein>
    <submittedName>
        <fullName evidence="3">AhpC/TSA family protein</fullName>
    </submittedName>
</protein>